<dbReference type="Pfam" id="PF01060">
    <property type="entry name" value="TTR-52"/>
    <property type="match status" value="1"/>
</dbReference>
<accession>A0A914CXE0</accession>
<comment type="subcellular location">
    <subcellularLocation>
        <location evidence="1">Secreted</location>
    </subcellularLocation>
</comment>
<feature type="chain" id="PRO_5036964840" evidence="5">
    <location>
        <begin position="17"/>
        <end position="137"/>
    </location>
</feature>
<dbReference type="InterPro" id="IPR038479">
    <property type="entry name" value="Transthyretin-like_sf"/>
</dbReference>
<evidence type="ECO:0000256" key="5">
    <source>
        <dbReference type="SAM" id="SignalP"/>
    </source>
</evidence>
<feature type="signal peptide" evidence="5">
    <location>
        <begin position="1"/>
        <end position="16"/>
    </location>
</feature>
<dbReference type="AlphaFoldDB" id="A0A914CXE0"/>
<dbReference type="InterPro" id="IPR001534">
    <property type="entry name" value="Transthyretin-like"/>
</dbReference>
<name>A0A914CXE0_9BILA</name>
<evidence type="ECO:0000313" key="7">
    <source>
        <dbReference type="WBParaSite" id="ACRNAN_scaffold14884.g30537.t1"/>
    </source>
</evidence>
<dbReference type="WBParaSite" id="ACRNAN_scaffold14884.g30537.t1">
    <property type="protein sequence ID" value="ACRNAN_scaffold14884.g30537.t1"/>
    <property type="gene ID" value="ACRNAN_scaffold14884.g30537"/>
</dbReference>
<dbReference type="Gene3D" id="2.60.40.3330">
    <property type="match status" value="1"/>
</dbReference>
<reference evidence="7" key="1">
    <citation type="submission" date="2022-11" db="UniProtKB">
        <authorList>
            <consortium name="WormBaseParasite"/>
        </authorList>
    </citation>
    <scope>IDENTIFICATION</scope>
</reference>
<comment type="similarity">
    <text evidence="2">Belongs to the nematode transthyretin-like family.</text>
</comment>
<dbReference type="Proteomes" id="UP000887540">
    <property type="component" value="Unplaced"/>
</dbReference>
<evidence type="ECO:0000256" key="2">
    <source>
        <dbReference type="ARBA" id="ARBA00010112"/>
    </source>
</evidence>
<dbReference type="GO" id="GO:0009986">
    <property type="term" value="C:cell surface"/>
    <property type="evidence" value="ECO:0007669"/>
    <property type="project" value="InterPro"/>
</dbReference>
<organism evidence="6 7">
    <name type="scientific">Acrobeloides nanus</name>
    <dbReference type="NCBI Taxonomy" id="290746"/>
    <lineage>
        <taxon>Eukaryota</taxon>
        <taxon>Metazoa</taxon>
        <taxon>Ecdysozoa</taxon>
        <taxon>Nematoda</taxon>
        <taxon>Chromadorea</taxon>
        <taxon>Rhabditida</taxon>
        <taxon>Tylenchina</taxon>
        <taxon>Cephalobomorpha</taxon>
        <taxon>Cephaloboidea</taxon>
        <taxon>Cephalobidae</taxon>
        <taxon>Acrobeloides</taxon>
    </lineage>
</organism>
<keyword evidence="3" id="KW-0964">Secreted</keyword>
<dbReference type="PANTHER" id="PTHR21700">
    <property type="entry name" value="TRANSTHYRETIN-LIKE FAMILY PROTEIN-RELATED"/>
    <property type="match status" value="1"/>
</dbReference>
<sequence>MFLLVIFAITIGFSHGLVGIGSSQSVSVQGDLACNGEAASGILVKLYDANKLLLDNLLDEEKTNSDGEFILNGQINDITSMNPKVDIFHNCDNGILRCSKKLVINIPQSAINSENTFNIGAIDLASDFKGESHDCIH</sequence>
<keyword evidence="4 5" id="KW-0732">Signal</keyword>
<evidence type="ECO:0000256" key="4">
    <source>
        <dbReference type="ARBA" id="ARBA00022729"/>
    </source>
</evidence>
<proteinExistence type="inferred from homology"/>
<keyword evidence="6" id="KW-1185">Reference proteome</keyword>
<evidence type="ECO:0000256" key="3">
    <source>
        <dbReference type="ARBA" id="ARBA00022525"/>
    </source>
</evidence>
<evidence type="ECO:0000313" key="6">
    <source>
        <dbReference type="Proteomes" id="UP000887540"/>
    </source>
</evidence>
<protein>
    <submittedName>
        <fullName evidence="7">Uncharacterized protein</fullName>
    </submittedName>
</protein>
<dbReference type="GO" id="GO:0005576">
    <property type="term" value="C:extracellular region"/>
    <property type="evidence" value="ECO:0007669"/>
    <property type="project" value="UniProtKB-SubCell"/>
</dbReference>
<dbReference type="PANTHER" id="PTHR21700:SF24">
    <property type="entry name" value="TRANSTHYRETIN-LIKE FAMILY PROTEIN"/>
    <property type="match status" value="1"/>
</dbReference>
<evidence type="ECO:0000256" key="1">
    <source>
        <dbReference type="ARBA" id="ARBA00004613"/>
    </source>
</evidence>